<gene>
    <name evidence="1" type="ORF">V1525DRAFT_391540</name>
</gene>
<comment type="caution">
    <text evidence="1">The sequence shown here is derived from an EMBL/GenBank/DDBJ whole genome shotgun (WGS) entry which is preliminary data.</text>
</comment>
<protein>
    <submittedName>
        <fullName evidence="1">Uncharacterized protein</fullName>
    </submittedName>
</protein>
<organism evidence="1 2">
    <name type="scientific">Lipomyces kononenkoae</name>
    <name type="common">Yeast</name>
    <dbReference type="NCBI Taxonomy" id="34357"/>
    <lineage>
        <taxon>Eukaryota</taxon>
        <taxon>Fungi</taxon>
        <taxon>Dikarya</taxon>
        <taxon>Ascomycota</taxon>
        <taxon>Saccharomycotina</taxon>
        <taxon>Lipomycetes</taxon>
        <taxon>Lipomycetales</taxon>
        <taxon>Lipomycetaceae</taxon>
        <taxon>Lipomyces</taxon>
    </lineage>
</organism>
<evidence type="ECO:0000313" key="1">
    <source>
        <dbReference type="EMBL" id="KAK9234338.1"/>
    </source>
</evidence>
<dbReference type="EMBL" id="MU971486">
    <property type="protein sequence ID" value="KAK9234338.1"/>
    <property type="molecule type" value="Genomic_DNA"/>
</dbReference>
<name>A0ACC3SRV0_LIPKO</name>
<evidence type="ECO:0000313" key="2">
    <source>
        <dbReference type="Proteomes" id="UP001433508"/>
    </source>
</evidence>
<proteinExistence type="predicted"/>
<sequence length="132" mass="14374">MDQPHGFSNRIEKVAFVGAGGHLGKHIAEYLLKTGKHYQQAARSGPQMSPRVDYSGDDDTALVEVEETAIITMSVTAPRDTVSKLVRAAAKAGVPYVMPIWFGHDPANDTLCIVSLLSANRDGICAEIKFFW</sequence>
<reference evidence="2" key="1">
    <citation type="journal article" date="2024" name="Front. Bioeng. Biotechnol.">
        <title>Genome-scale model development and genomic sequencing of the oleaginous clade Lipomyces.</title>
        <authorList>
            <person name="Czajka J.J."/>
            <person name="Han Y."/>
            <person name="Kim J."/>
            <person name="Mondo S.J."/>
            <person name="Hofstad B.A."/>
            <person name="Robles A."/>
            <person name="Haridas S."/>
            <person name="Riley R."/>
            <person name="LaButti K."/>
            <person name="Pangilinan J."/>
            <person name="Andreopoulos W."/>
            <person name="Lipzen A."/>
            <person name="Yan J."/>
            <person name="Wang M."/>
            <person name="Ng V."/>
            <person name="Grigoriev I.V."/>
            <person name="Spatafora J.W."/>
            <person name="Magnuson J.K."/>
            <person name="Baker S.E."/>
            <person name="Pomraning K.R."/>
        </authorList>
    </citation>
    <scope>NUCLEOTIDE SEQUENCE [LARGE SCALE GENOMIC DNA]</scope>
    <source>
        <strain evidence="2">CBS 7786</strain>
    </source>
</reference>
<keyword evidence="2" id="KW-1185">Reference proteome</keyword>
<dbReference type="Proteomes" id="UP001433508">
    <property type="component" value="Unassembled WGS sequence"/>
</dbReference>
<accession>A0ACC3SRV0</accession>